<comment type="caution">
    <text evidence="2">The sequence shown here is derived from an EMBL/GenBank/DDBJ whole genome shotgun (WGS) entry which is preliminary data.</text>
</comment>
<evidence type="ECO:0000259" key="1">
    <source>
        <dbReference type="Pfam" id="PF01248"/>
    </source>
</evidence>
<keyword evidence="2" id="KW-0689">Ribosomal protein</keyword>
<evidence type="ECO:0000313" key="3">
    <source>
        <dbReference type="Proteomes" id="UP000277108"/>
    </source>
</evidence>
<proteinExistence type="predicted"/>
<protein>
    <submittedName>
        <fullName evidence="2">LSU ribosomal protein L7AE</fullName>
    </submittedName>
</protein>
<organism evidence="2 3">
    <name type="scientific">Abyssicoccus albus</name>
    <dbReference type="NCBI Taxonomy" id="1817405"/>
    <lineage>
        <taxon>Bacteria</taxon>
        <taxon>Bacillati</taxon>
        <taxon>Bacillota</taxon>
        <taxon>Bacilli</taxon>
        <taxon>Bacillales</taxon>
        <taxon>Abyssicoccaceae</taxon>
    </lineage>
</organism>
<accession>A0A3N5BJ55</accession>
<dbReference type="NCBIfam" id="NF005825">
    <property type="entry name" value="PRK07714.1"/>
    <property type="match status" value="1"/>
</dbReference>
<dbReference type="GO" id="GO:0005840">
    <property type="term" value="C:ribosome"/>
    <property type="evidence" value="ECO:0007669"/>
    <property type="project" value="UniProtKB-KW"/>
</dbReference>
<dbReference type="STRING" id="1849491.BVH56_04895"/>
<reference evidence="2 3" key="1">
    <citation type="submission" date="2018-11" db="EMBL/GenBank/DDBJ databases">
        <title>Genomic Encyclopedia of Type Strains, Phase IV (KMG-IV): sequencing the most valuable type-strain genomes for metagenomic binning, comparative biology and taxonomic classification.</title>
        <authorList>
            <person name="Goeker M."/>
        </authorList>
    </citation>
    <scope>NUCLEOTIDE SEQUENCE [LARGE SCALE GENOMIC DNA]</scope>
    <source>
        <strain evidence="2 3">DSM 29158</strain>
    </source>
</reference>
<keyword evidence="2" id="KW-0687">Ribonucleoprotein</keyword>
<accession>A0A1Q1G1R9</accession>
<dbReference type="RefSeq" id="WP_077140376.1">
    <property type="nucleotide sequence ID" value="NZ_CBCSGK010000001.1"/>
</dbReference>
<dbReference type="Pfam" id="PF01248">
    <property type="entry name" value="Ribosomal_L7Ae"/>
    <property type="match status" value="1"/>
</dbReference>
<feature type="domain" description="Ribosomal protein eL8/eL30/eS12/Gadd45" evidence="1">
    <location>
        <begin position="10"/>
        <end position="99"/>
    </location>
</feature>
<gene>
    <name evidence="2" type="ORF">EDD62_0510</name>
</gene>
<dbReference type="SUPFAM" id="SSF55315">
    <property type="entry name" value="L30e-like"/>
    <property type="match status" value="1"/>
</dbReference>
<dbReference type="Gene3D" id="3.30.1330.30">
    <property type="match status" value="1"/>
</dbReference>
<name>A0A1Q1G1R9_9BACL</name>
<sequence length="108" mass="11986">MSILNHQADKLLSLVGFAMKSRNLISGESLVVQSIQASKAKVVLLAMDASKNTEKKITDKCQYYNVPIIKKFNRTTLGHAIGKDERVVIAITDDGFAKSMMERAQLME</sequence>
<dbReference type="OrthoDB" id="9794863at2"/>
<evidence type="ECO:0000313" key="2">
    <source>
        <dbReference type="EMBL" id="RPF57874.1"/>
    </source>
</evidence>
<dbReference type="InterPro" id="IPR029064">
    <property type="entry name" value="Ribosomal_eL30-like_sf"/>
</dbReference>
<dbReference type="EMBL" id="RKRK01000002">
    <property type="protein sequence ID" value="RPF57874.1"/>
    <property type="molecule type" value="Genomic_DNA"/>
</dbReference>
<dbReference type="InterPro" id="IPR004038">
    <property type="entry name" value="Ribosomal_eL8/eL30/eS12/Gad45"/>
</dbReference>
<dbReference type="Proteomes" id="UP000277108">
    <property type="component" value="Unassembled WGS sequence"/>
</dbReference>
<dbReference type="AlphaFoldDB" id="A0A1Q1G1R9"/>
<keyword evidence="3" id="KW-1185">Reference proteome</keyword>